<dbReference type="SUPFAM" id="SSF49899">
    <property type="entry name" value="Concanavalin A-like lectins/glucanases"/>
    <property type="match status" value="1"/>
</dbReference>
<reference evidence="4" key="1">
    <citation type="journal article" date="2023" name="Plant J.">
        <title>Genome sequences and population genomics provide insights into the demographic history, inbreeding, and mutation load of two 'living fossil' tree species of Dipteronia.</title>
        <authorList>
            <person name="Feng Y."/>
            <person name="Comes H.P."/>
            <person name="Chen J."/>
            <person name="Zhu S."/>
            <person name="Lu R."/>
            <person name="Zhang X."/>
            <person name="Li P."/>
            <person name="Qiu J."/>
            <person name="Olsen K.M."/>
            <person name="Qiu Y."/>
        </authorList>
    </citation>
    <scope>NUCLEOTIDE SEQUENCE</scope>
    <source>
        <strain evidence="4">NBL</strain>
    </source>
</reference>
<sequence>MGLHKSKYRVVVVEFDTSLDDEYGDLNGNHVGINVDSLLSVKYCNLSDQNMFLYSGKKLDSWIDYKASSKRLE</sequence>
<dbReference type="InterPro" id="IPR050258">
    <property type="entry name" value="Leguminous_Lectin"/>
</dbReference>
<name>A0AAE0E6P2_9ROSI</name>
<evidence type="ECO:0000313" key="5">
    <source>
        <dbReference type="Proteomes" id="UP001281410"/>
    </source>
</evidence>
<protein>
    <recommendedName>
        <fullName evidence="3">Legume lectin domain-containing protein</fullName>
    </recommendedName>
</protein>
<dbReference type="Gene3D" id="2.60.120.200">
    <property type="match status" value="1"/>
</dbReference>
<evidence type="ECO:0000256" key="1">
    <source>
        <dbReference type="ARBA" id="ARBA00007606"/>
    </source>
</evidence>
<evidence type="ECO:0000256" key="2">
    <source>
        <dbReference type="ARBA" id="ARBA00022734"/>
    </source>
</evidence>
<dbReference type="InterPro" id="IPR013320">
    <property type="entry name" value="ConA-like_dom_sf"/>
</dbReference>
<evidence type="ECO:0000259" key="3">
    <source>
        <dbReference type="Pfam" id="PF00139"/>
    </source>
</evidence>
<dbReference type="PANTHER" id="PTHR32401:SF16">
    <property type="entry name" value="CONCANAVALIN A-LIKE LECTIN FAMILY PROTEIN"/>
    <property type="match status" value="1"/>
</dbReference>
<organism evidence="4 5">
    <name type="scientific">Dipteronia sinensis</name>
    <dbReference type="NCBI Taxonomy" id="43782"/>
    <lineage>
        <taxon>Eukaryota</taxon>
        <taxon>Viridiplantae</taxon>
        <taxon>Streptophyta</taxon>
        <taxon>Embryophyta</taxon>
        <taxon>Tracheophyta</taxon>
        <taxon>Spermatophyta</taxon>
        <taxon>Magnoliopsida</taxon>
        <taxon>eudicotyledons</taxon>
        <taxon>Gunneridae</taxon>
        <taxon>Pentapetalae</taxon>
        <taxon>rosids</taxon>
        <taxon>malvids</taxon>
        <taxon>Sapindales</taxon>
        <taxon>Sapindaceae</taxon>
        <taxon>Hippocastanoideae</taxon>
        <taxon>Acereae</taxon>
        <taxon>Dipteronia</taxon>
    </lineage>
</organism>
<keyword evidence="5" id="KW-1185">Reference proteome</keyword>
<dbReference type="PANTHER" id="PTHR32401">
    <property type="entry name" value="CONCANAVALIN A-LIKE LECTIN FAMILY PROTEIN"/>
    <property type="match status" value="1"/>
</dbReference>
<dbReference type="GO" id="GO:0030246">
    <property type="term" value="F:carbohydrate binding"/>
    <property type="evidence" value="ECO:0007669"/>
    <property type="project" value="UniProtKB-KW"/>
</dbReference>
<dbReference type="AlphaFoldDB" id="A0AAE0E6P2"/>
<comment type="caution">
    <text evidence="4">The sequence shown here is derived from an EMBL/GenBank/DDBJ whole genome shotgun (WGS) entry which is preliminary data.</text>
</comment>
<accession>A0AAE0E6P2</accession>
<evidence type="ECO:0000313" key="4">
    <source>
        <dbReference type="EMBL" id="KAK3212480.1"/>
    </source>
</evidence>
<dbReference type="Proteomes" id="UP001281410">
    <property type="component" value="Unassembled WGS sequence"/>
</dbReference>
<feature type="non-terminal residue" evidence="4">
    <location>
        <position position="73"/>
    </location>
</feature>
<proteinExistence type="inferred from homology"/>
<keyword evidence="2" id="KW-0430">Lectin</keyword>
<dbReference type="InterPro" id="IPR001220">
    <property type="entry name" value="Legume_lectin_dom"/>
</dbReference>
<gene>
    <name evidence="4" type="ORF">Dsin_017186</name>
</gene>
<dbReference type="EMBL" id="JANJYJ010000005">
    <property type="protein sequence ID" value="KAK3212480.1"/>
    <property type="molecule type" value="Genomic_DNA"/>
</dbReference>
<dbReference type="Pfam" id="PF00139">
    <property type="entry name" value="Lectin_legB"/>
    <property type="match status" value="1"/>
</dbReference>
<feature type="domain" description="Legume lectin" evidence="3">
    <location>
        <begin position="5"/>
        <end position="73"/>
    </location>
</feature>
<comment type="similarity">
    <text evidence="1">Belongs to the leguminous lectin family.</text>
</comment>